<evidence type="ECO:0000259" key="1">
    <source>
        <dbReference type="Pfam" id="PF01909"/>
    </source>
</evidence>
<dbReference type="AlphaFoldDB" id="A0A1C3ER67"/>
<dbReference type="InterPro" id="IPR043519">
    <property type="entry name" value="NT_sf"/>
</dbReference>
<dbReference type="GO" id="GO:0016779">
    <property type="term" value="F:nucleotidyltransferase activity"/>
    <property type="evidence" value="ECO:0007669"/>
    <property type="project" value="InterPro"/>
</dbReference>
<dbReference type="RefSeq" id="WP_068899302.1">
    <property type="nucleotide sequence ID" value="NZ_JBHUIF010000020.1"/>
</dbReference>
<dbReference type="EMBL" id="LYBM01000003">
    <property type="protein sequence ID" value="ODA35716.1"/>
    <property type="molecule type" value="Genomic_DNA"/>
</dbReference>
<dbReference type="InterPro" id="IPR002934">
    <property type="entry name" value="Polymerase_NTP_transf_dom"/>
</dbReference>
<dbReference type="Proteomes" id="UP000094936">
    <property type="component" value="Unassembled WGS sequence"/>
</dbReference>
<comment type="caution">
    <text evidence="2">The sequence shown here is derived from an EMBL/GenBank/DDBJ whole genome shotgun (WGS) entry which is preliminary data.</text>
</comment>
<evidence type="ECO:0000313" key="3">
    <source>
        <dbReference type="Proteomes" id="UP000094936"/>
    </source>
</evidence>
<reference evidence="2 3" key="1">
    <citation type="submission" date="2016-05" db="EMBL/GenBank/DDBJ databases">
        <title>Genomic Taxonomy of the Vibrionaceae.</title>
        <authorList>
            <person name="Gomez-Gil B."/>
            <person name="Enciso-Ibarra J."/>
        </authorList>
    </citation>
    <scope>NUCLEOTIDE SEQUENCE [LARGE SCALE GENOMIC DNA]</scope>
    <source>
        <strain evidence="2 3">CAIM 1920</strain>
    </source>
</reference>
<dbReference type="Gene3D" id="3.30.460.10">
    <property type="entry name" value="Beta Polymerase, domain 2"/>
    <property type="match status" value="1"/>
</dbReference>
<protein>
    <recommendedName>
        <fullName evidence="1">Polymerase nucleotidyl transferase domain-containing protein</fullName>
    </recommendedName>
</protein>
<organism evidence="2 3">
    <name type="scientific">Veronia pacifica</name>
    <dbReference type="NCBI Taxonomy" id="1080227"/>
    <lineage>
        <taxon>Bacteria</taxon>
        <taxon>Pseudomonadati</taxon>
        <taxon>Pseudomonadota</taxon>
        <taxon>Gammaproteobacteria</taxon>
        <taxon>Vibrionales</taxon>
        <taxon>Vibrionaceae</taxon>
        <taxon>Veronia</taxon>
    </lineage>
</organism>
<keyword evidence="3" id="KW-1185">Reference proteome</keyword>
<sequence length="185" mass="21178">MSSREIDLSHLPLQQQLVESACRAFENIPDVIAAVLVGSLAAGKGDRVSDADIVIFTQNSFHKKSAPFFSAFESEKDIFYCLDGFHTEDAYFKKYIFHDFTSIEIHCLDLKEPFELCHPFKVLFNKTGMVKERITDQPAPKHQDFEAYTHGDKGIVWELFDCIKWLSRDDTELAKSHLKKLAAKM</sequence>
<name>A0A1C3ER67_9GAMM</name>
<proteinExistence type="predicted"/>
<feature type="domain" description="Polymerase nucleotidyl transferase" evidence="1">
    <location>
        <begin position="21"/>
        <end position="76"/>
    </location>
</feature>
<dbReference type="SUPFAM" id="SSF81301">
    <property type="entry name" value="Nucleotidyltransferase"/>
    <property type="match status" value="1"/>
</dbReference>
<evidence type="ECO:0000313" key="2">
    <source>
        <dbReference type="EMBL" id="ODA35716.1"/>
    </source>
</evidence>
<dbReference type="Pfam" id="PF01909">
    <property type="entry name" value="NTP_transf_2"/>
    <property type="match status" value="1"/>
</dbReference>
<gene>
    <name evidence="2" type="ORF">A8L45_03670</name>
</gene>
<dbReference type="OrthoDB" id="5869372at2"/>
<accession>A0A1C3ER67</accession>